<evidence type="ECO:0000313" key="2">
    <source>
        <dbReference type="EMBL" id="KAF0898525.1"/>
    </source>
</evidence>
<dbReference type="EMBL" id="SPHZ02000009">
    <property type="protein sequence ID" value="KAF0898525.1"/>
    <property type="molecule type" value="Genomic_DNA"/>
</dbReference>
<accession>A0A6G1CD30</accession>
<feature type="compositionally biased region" description="Acidic residues" evidence="1">
    <location>
        <begin position="512"/>
        <end position="521"/>
    </location>
</feature>
<feature type="region of interest" description="Disordered" evidence="1">
    <location>
        <begin position="496"/>
        <end position="521"/>
    </location>
</feature>
<dbReference type="PANTHER" id="PTHR35505:SF1">
    <property type="entry name" value="SNF2 DOMAIN PROTEIN"/>
    <property type="match status" value="1"/>
</dbReference>
<comment type="caution">
    <text evidence="2">The sequence shown here is derived from an EMBL/GenBank/DDBJ whole genome shotgun (WGS) entry which is preliminary data.</text>
</comment>
<evidence type="ECO:0000256" key="1">
    <source>
        <dbReference type="SAM" id="MobiDB-lite"/>
    </source>
</evidence>
<reference evidence="2 3" key="1">
    <citation type="submission" date="2019-11" db="EMBL/GenBank/DDBJ databases">
        <title>Whole genome sequence of Oryza granulata.</title>
        <authorList>
            <person name="Li W."/>
        </authorList>
    </citation>
    <scope>NUCLEOTIDE SEQUENCE [LARGE SCALE GENOMIC DNA]</scope>
    <source>
        <strain evidence="3">cv. Menghai</strain>
        <tissue evidence="2">Leaf</tissue>
    </source>
</reference>
<keyword evidence="3" id="KW-1185">Reference proteome</keyword>
<dbReference type="OrthoDB" id="1660458at2759"/>
<sequence>MAAGSIVVDFPSMGAACCFSSLESLLRDSTSRFLAAVSAAPDPDLTNFRSLFSRVLNTYPDPPLEAVWFFSALSFHDAPGDLRNLLHLLSAFTASSRSVTKPLALLAPVVSELFHSAKPRRETEALVEAVLSYISICSSRGPAGGEGASADAGSLLPAFGELVKVWSVRHSRDRCPFQVLFPLAGEDARRELMREGCNVAFLAGVVVAEAFLLRLCLKVQGAAGVPRAELQKELRIWAVSSISVFQNQQFFGVLLNMLVNRPLPVYSLLSADDEILVRDILYDALILVDYSFINKGAEVDQADSSLLPLFVSRLLITHDAINDARSKGDQGRAMSFMNAFFTSNIPTYFAKWATCQAGFNQLSKPAAVTPQALLKWLVDLQDKGFRVFGENVSRVRERLMYDEVKNGYQSRMIQSDADLFFIDKQSGGEVMDTRAGEDEEAVEMETADNAFMAAAQSMKVMTNGMRKRKDCGTEDANVVKFVKYKVEDSSVKDYFLSANNGMSSGSEVENPQSDDEMEETD</sequence>
<dbReference type="AlphaFoldDB" id="A0A6G1CD30"/>
<evidence type="ECO:0000313" key="3">
    <source>
        <dbReference type="Proteomes" id="UP000479710"/>
    </source>
</evidence>
<gene>
    <name evidence="2" type="ORF">E2562_008120</name>
</gene>
<feature type="compositionally biased region" description="Polar residues" evidence="1">
    <location>
        <begin position="497"/>
        <end position="511"/>
    </location>
</feature>
<dbReference type="PANTHER" id="PTHR35505">
    <property type="entry name" value="OS01G0600300 PROTEIN"/>
    <property type="match status" value="1"/>
</dbReference>
<name>A0A6G1CD30_9ORYZ</name>
<dbReference type="Proteomes" id="UP000479710">
    <property type="component" value="Unassembled WGS sequence"/>
</dbReference>
<protein>
    <submittedName>
        <fullName evidence="2">Uncharacterized protein</fullName>
    </submittedName>
</protein>
<organism evidence="2 3">
    <name type="scientific">Oryza meyeriana var. granulata</name>
    <dbReference type="NCBI Taxonomy" id="110450"/>
    <lineage>
        <taxon>Eukaryota</taxon>
        <taxon>Viridiplantae</taxon>
        <taxon>Streptophyta</taxon>
        <taxon>Embryophyta</taxon>
        <taxon>Tracheophyta</taxon>
        <taxon>Spermatophyta</taxon>
        <taxon>Magnoliopsida</taxon>
        <taxon>Liliopsida</taxon>
        <taxon>Poales</taxon>
        <taxon>Poaceae</taxon>
        <taxon>BOP clade</taxon>
        <taxon>Oryzoideae</taxon>
        <taxon>Oryzeae</taxon>
        <taxon>Oryzinae</taxon>
        <taxon>Oryza</taxon>
        <taxon>Oryza meyeriana</taxon>
    </lineage>
</organism>
<proteinExistence type="predicted"/>